<accession>A0A2Z6PGI4</accession>
<feature type="compositionally biased region" description="Polar residues" evidence="10">
    <location>
        <begin position="103"/>
        <end position="113"/>
    </location>
</feature>
<evidence type="ECO:0000313" key="12">
    <source>
        <dbReference type="EMBL" id="GAU43427.1"/>
    </source>
</evidence>
<dbReference type="OrthoDB" id="1716296at2759"/>
<keyword evidence="5" id="KW-0418">Kinase</keyword>
<keyword evidence="2" id="KW-0723">Serine/threonine-protein kinase</keyword>
<dbReference type="Proteomes" id="UP000242715">
    <property type="component" value="Unassembled WGS sequence"/>
</dbReference>
<keyword evidence="6 9" id="KW-0067">ATP-binding</keyword>
<keyword evidence="13" id="KW-1185">Reference proteome</keyword>
<dbReference type="GO" id="GO:0035556">
    <property type="term" value="P:intracellular signal transduction"/>
    <property type="evidence" value="ECO:0007669"/>
    <property type="project" value="TreeGrafter"/>
</dbReference>
<dbReference type="InterPro" id="IPR000719">
    <property type="entry name" value="Prot_kinase_dom"/>
</dbReference>
<dbReference type="EMBL" id="DF973972">
    <property type="protein sequence ID" value="GAU43427.1"/>
    <property type="molecule type" value="Genomic_DNA"/>
</dbReference>
<name>A0A2Z6PGI4_TRISU</name>
<comment type="catalytic activity">
    <reaction evidence="7">
        <text>L-threonyl-[protein] + ATP = O-phospho-L-threonyl-[protein] + ADP + H(+)</text>
        <dbReference type="Rhea" id="RHEA:46608"/>
        <dbReference type="Rhea" id="RHEA-COMP:11060"/>
        <dbReference type="Rhea" id="RHEA-COMP:11605"/>
        <dbReference type="ChEBI" id="CHEBI:15378"/>
        <dbReference type="ChEBI" id="CHEBI:30013"/>
        <dbReference type="ChEBI" id="CHEBI:30616"/>
        <dbReference type="ChEBI" id="CHEBI:61977"/>
        <dbReference type="ChEBI" id="CHEBI:456216"/>
        <dbReference type="EC" id="2.7.11.1"/>
    </reaction>
</comment>
<dbReference type="EC" id="2.7.11.1" evidence="1"/>
<dbReference type="InterPro" id="IPR017441">
    <property type="entry name" value="Protein_kinase_ATP_BS"/>
</dbReference>
<sequence length="165" mass="18990">MRLQRHKMGVEDFEMLTMIGKGAFGEVRVCREKTTEHVYAMKKLKKSEMLRRGQNMSELRGIFLQRDIKPDNLLLDKYGHLKLSDFGLCKPLDCSTLEESDLSVGQNANGTAQNDDRTGPKRTQQEQLENWQKNRRTLAYSTVGTPDYIAPEVLLKKGYGMECDW</sequence>
<evidence type="ECO:0000256" key="6">
    <source>
        <dbReference type="ARBA" id="ARBA00022840"/>
    </source>
</evidence>
<evidence type="ECO:0000256" key="10">
    <source>
        <dbReference type="SAM" id="MobiDB-lite"/>
    </source>
</evidence>
<evidence type="ECO:0000313" key="13">
    <source>
        <dbReference type="Proteomes" id="UP000242715"/>
    </source>
</evidence>
<dbReference type="SUPFAM" id="SSF56112">
    <property type="entry name" value="Protein kinase-like (PK-like)"/>
    <property type="match status" value="1"/>
</dbReference>
<dbReference type="InterPro" id="IPR050236">
    <property type="entry name" value="Ser_Thr_kinase_AGC"/>
</dbReference>
<gene>
    <name evidence="12" type="ORF">TSUD_334900</name>
</gene>
<dbReference type="GO" id="GO:0005524">
    <property type="term" value="F:ATP binding"/>
    <property type="evidence" value="ECO:0007669"/>
    <property type="project" value="UniProtKB-UniRule"/>
</dbReference>
<evidence type="ECO:0000256" key="7">
    <source>
        <dbReference type="ARBA" id="ARBA00047899"/>
    </source>
</evidence>
<dbReference type="Gene3D" id="1.10.510.10">
    <property type="entry name" value="Transferase(Phosphotransferase) domain 1"/>
    <property type="match status" value="1"/>
</dbReference>
<evidence type="ECO:0000256" key="1">
    <source>
        <dbReference type="ARBA" id="ARBA00012513"/>
    </source>
</evidence>
<dbReference type="PROSITE" id="PS00107">
    <property type="entry name" value="PROTEIN_KINASE_ATP"/>
    <property type="match status" value="1"/>
</dbReference>
<feature type="domain" description="Protein kinase" evidence="11">
    <location>
        <begin position="1"/>
        <end position="165"/>
    </location>
</feature>
<dbReference type="PROSITE" id="PS50011">
    <property type="entry name" value="PROTEIN_KINASE_DOM"/>
    <property type="match status" value="1"/>
</dbReference>
<organism evidence="12 13">
    <name type="scientific">Trifolium subterraneum</name>
    <name type="common">Subterranean clover</name>
    <dbReference type="NCBI Taxonomy" id="3900"/>
    <lineage>
        <taxon>Eukaryota</taxon>
        <taxon>Viridiplantae</taxon>
        <taxon>Streptophyta</taxon>
        <taxon>Embryophyta</taxon>
        <taxon>Tracheophyta</taxon>
        <taxon>Spermatophyta</taxon>
        <taxon>Magnoliopsida</taxon>
        <taxon>eudicotyledons</taxon>
        <taxon>Gunneridae</taxon>
        <taxon>Pentapetalae</taxon>
        <taxon>rosids</taxon>
        <taxon>fabids</taxon>
        <taxon>Fabales</taxon>
        <taxon>Fabaceae</taxon>
        <taxon>Papilionoideae</taxon>
        <taxon>50 kb inversion clade</taxon>
        <taxon>NPAAA clade</taxon>
        <taxon>Hologalegina</taxon>
        <taxon>IRL clade</taxon>
        <taxon>Trifolieae</taxon>
        <taxon>Trifolium</taxon>
    </lineage>
</organism>
<feature type="binding site" evidence="9">
    <location>
        <position position="42"/>
    </location>
    <ligand>
        <name>ATP</name>
        <dbReference type="ChEBI" id="CHEBI:30616"/>
    </ligand>
</feature>
<evidence type="ECO:0000259" key="11">
    <source>
        <dbReference type="PROSITE" id="PS50011"/>
    </source>
</evidence>
<protein>
    <recommendedName>
        <fullName evidence="1">non-specific serine/threonine protein kinase</fullName>
        <ecNumber evidence="1">2.7.11.1</ecNumber>
    </recommendedName>
</protein>
<dbReference type="SMART" id="SM00220">
    <property type="entry name" value="S_TKc"/>
    <property type="match status" value="1"/>
</dbReference>
<feature type="region of interest" description="Disordered" evidence="10">
    <location>
        <begin position="103"/>
        <end position="128"/>
    </location>
</feature>
<evidence type="ECO:0000256" key="8">
    <source>
        <dbReference type="ARBA" id="ARBA00048679"/>
    </source>
</evidence>
<evidence type="ECO:0000256" key="2">
    <source>
        <dbReference type="ARBA" id="ARBA00022527"/>
    </source>
</evidence>
<dbReference type="GO" id="GO:0004674">
    <property type="term" value="F:protein serine/threonine kinase activity"/>
    <property type="evidence" value="ECO:0007669"/>
    <property type="project" value="UniProtKB-KW"/>
</dbReference>
<dbReference type="InterPro" id="IPR011009">
    <property type="entry name" value="Kinase-like_dom_sf"/>
</dbReference>
<evidence type="ECO:0000256" key="3">
    <source>
        <dbReference type="ARBA" id="ARBA00022679"/>
    </source>
</evidence>
<evidence type="ECO:0000256" key="9">
    <source>
        <dbReference type="PROSITE-ProRule" id="PRU10141"/>
    </source>
</evidence>
<keyword evidence="3" id="KW-0808">Transferase</keyword>
<dbReference type="PANTHER" id="PTHR24356">
    <property type="entry name" value="SERINE/THREONINE-PROTEIN KINASE"/>
    <property type="match status" value="1"/>
</dbReference>
<evidence type="ECO:0000256" key="4">
    <source>
        <dbReference type="ARBA" id="ARBA00022741"/>
    </source>
</evidence>
<dbReference type="Gene3D" id="3.30.200.20">
    <property type="entry name" value="Phosphorylase Kinase, domain 1"/>
    <property type="match status" value="1"/>
</dbReference>
<dbReference type="PANTHER" id="PTHR24356:SF346">
    <property type="entry name" value="PROTEIN KINASE FAMILY PROTEIN"/>
    <property type="match status" value="1"/>
</dbReference>
<keyword evidence="4 9" id="KW-0547">Nucleotide-binding</keyword>
<evidence type="ECO:0000256" key="5">
    <source>
        <dbReference type="ARBA" id="ARBA00022777"/>
    </source>
</evidence>
<reference evidence="13" key="1">
    <citation type="journal article" date="2017" name="Front. Plant Sci.">
        <title>Climate Clever Clovers: New Paradigm to Reduce the Environmental Footprint of Ruminants by Breeding Low Methanogenic Forages Utilizing Haplotype Variation.</title>
        <authorList>
            <person name="Kaur P."/>
            <person name="Appels R."/>
            <person name="Bayer P.E."/>
            <person name="Keeble-Gagnere G."/>
            <person name="Wang J."/>
            <person name="Hirakawa H."/>
            <person name="Shirasawa K."/>
            <person name="Vercoe P."/>
            <person name="Stefanova K."/>
            <person name="Durmic Z."/>
            <person name="Nichols P."/>
            <person name="Revell C."/>
            <person name="Isobe S.N."/>
            <person name="Edwards D."/>
            <person name="Erskine W."/>
        </authorList>
    </citation>
    <scope>NUCLEOTIDE SEQUENCE [LARGE SCALE GENOMIC DNA]</scope>
    <source>
        <strain evidence="13">cv. Daliak</strain>
    </source>
</reference>
<dbReference type="AlphaFoldDB" id="A0A2Z6PGI4"/>
<proteinExistence type="predicted"/>
<comment type="catalytic activity">
    <reaction evidence="8">
        <text>L-seryl-[protein] + ATP = O-phospho-L-seryl-[protein] + ADP + H(+)</text>
        <dbReference type="Rhea" id="RHEA:17989"/>
        <dbReference type="Rhea" id="RHEA-COMP:9863"/>
        <dbReference type="Rhea" id="RHEA-COMP:11604"/>
        <dbReference type="ChEBI" id="CHEBI:15378"/>
        <dbReference type="ChEBI" id="CHEBI:29999"/>
        <dbReference type="ChEBI" id="CHEBI:30616"/>
        <dbReference type="ChEBI" id="CHEBI:83421"/>
        <dbReference type="ChEBI" id="CHEBI:456216"/>
        <dbReference type="EC" id="2.7.11.1"/>
    </reaction>
</comment>